<dbReference type="GO" id="GO:0005509">
    <property type="term" value="F:calcium ion binding"/>
    <property type="evidence" value="ECO:0007669"/>
    <property type="project" value="InterPro"/>
</dbReference>
<dbReference type="InterPro" id="IPR015919">
    <property type="entry name" value="Cadherin-like_sf"/>
</dbReference>
<organism evidence="3 4">
    <name type="scientific">Schistosoma margrebowiei</name>
    <dbReference type="NCBI Taxonomy" id="48269"/>
    <lineage>
        <taxon>Eukaryota</taxon>
        <taxon>Metazoa</taxon>
        <taxon>Spiralia</taxon>
        <taxon>Lophotrochozoa</taxon>
        <taxon>Platyhelminthes</taxon>
        <taxon>Trematoda</taxon>
        <taxon>Digenea</taxon>
        <taxon>Strigeidida</taxon>
        <taxon>Schistosomatoidea</taxon>
        <taxon>Schistosomatidae</taxon>
        <taxon>Schistosoma</taxon>
    </lineage>
</organism>
<keyword evidence="2" id="KW-0472">Membrane</keyword>
<accession>A0AA85A450</accession>
<feature type="transmembrane region" description="Helical" evidence="2">
    <location>
        <begin position="1523"/>
        <end position="1549"/>
    </location>
</feature>
<evidence type="ECO:0000256" key="2">
    <source>
        <dbReference type="SAM" id="Phobius"/>
    </source>
</evidence>
<keyword evidence="2" id="KW-1133">Transmembrane helix</keyword>
<evidence type="ECO:0008006" key="5">
    <source>
        <dbReference type="Google" id="ProtNLM"/>
    </source>
</evidence>
<dbReference type="GO" id="GO:0042383">
    <property type="term" value="C:sarcolemma"/>
    <property type="evidence" value="ECO:0007669"/>
    <property type="project" value="TreeGrafter"/>
</dbReference>
<feature type="compositionally biased region" description="Low complexity" evidence="1">
    <location>
        <begin position="1604"/>
        <end position="1618"/>
    </location>
</feature>
<dbReference type="GO" id="GO:0021675">
    <property type="term" value="P:nerve development"/>
    <property type="evidence" value="ECO:0007669"/>
    <property type="project" value="TreeGrafter"/>
</dbReference>
<dbReference type="Gene3D" id="2.60.40.10">
    <property type="entry name" value="Immunoglobulins"/>
    <property type="match status" value="1"/>
</dbReference>
<name>A0AA85A450_9TREM</name>
<dbReference type="PANTHER" id="PTHR21559">
    <property type="entry name" value="DYSTROGLYCAN-RELATED"/>
    <property type="match status" value="1"/>
</dbReference>
<sequence>MIVMHHRIHFYTVNSYYCILLIVFLMCYCENVEILIPTGKIFNVILPIENSNHDLWDLPNCIQFISTMNKTDKINITFNGLCFQCDTININNQLSLNENDIQLNKSIFNRSNDSNYDYIIYLNSYHVNTHLTLNIHSIHSNTSLHYALVNYNKPISMKCFKQSPTLLLFIFNVQICNLNYIERIELKNMIKIFMNLIDITYFNHSLIGSNHDHDHDHDNNVHLILESSIIYERKLSILASAKARNSIGNSKSNFSQLISIQHIGCGIIPDYILKMLTVLEKKFQMGLIPVWTLLDNTNFTRFEKFKNITLAEWIVGDLIHNSLDDATQTKQENVKRSLNKRSAVSSHEAGYLEEGSGMASFQQFSKMDYRSFLDHSSSDLIHSNIPRVKNYITPIKTTVYQISNIQIPQNTFYDLQDGYTQNLKLTLYASNRENISYIELKSMENLNQAIGEEITRDIKKWVSFDPKNQIIRLKPLPEHVGNHTFIVCATDRDQNRVCEPFQIIVKRPSPFRKNFILRIPPGVLWCYQIPIYWFKELKTLSFDKLDLEVKGDSPFSWNVQTGEVCVISNLKISQIITLFFYATNVKLAQSVEIEFRLSAKVPSVQLLVTNSKLRMKFQWPEKLTNYELNTLNKINLTLAETLQNRINPEVSSEKLYIYEIIQFRIPQNESDIASFELDWIFLPLGLPNDGEEIFLLSNDSSITNIHSFQMMQNTNLHNVNQPINLYIQSNNIPKLSKLLTDCQLSNLDKAEITLQNNKNLFIPFILESVKLLNLENSACFLAKKITKQLEEQAYSASQRSNEIGTNLSRWSDSHLYMPANVQFMPNVIPNFTVIAGLRFKKSINPDNVTPSKRIQYMELRDAYGLILDDSSWMTLTLDNSHLIGLPLNEHIRKQPYLFRLYIHSVDQKTPITIGFTVEVQDWFDTMRKDKSFQLNHRVRLRILPSIQTSTSQSTEIWPVKPSNSLNYRWKLSNAIDKFLHPNCSPPCNPDVGIWQITQQNVNSLSVTWAQLSLLQEQGKLQTDIPDENMSNCPWEKFDHLQNLLIFAPTLVSAQKNLGLVTGLANDGQLYLSPWSAPSNHFRAHIESSELGIVEAAVVDRMGSCARHTNKFEGQELMGQSMQNRFSSFSSLDNDVIMNFTVFTGEGFRRKIVNDDTLATMSRGNVHLYDISGRQVGSSHWIGLEKDKSTIFGIIIGNSVQPSSHKFHITDNPEKNVGVQFSIYVAGSNPQLPTNFNHRVVMHFSADHGRPWTGGHSLVDRWLLISALDDYLRPHCMGSMICRNDMDIILLTLNYQASGFSVIWAQKSILILTENIHLNKTTELLDSYTQQEYWNQWSKHIHHTVKRNINFNQIPLQLNKQSKCNKHYDNCQSSLSTIHFTKPPIYEQYKNVYRNKRHLYTTINCPEKEIIKLENRLLSEIRKDLQQPSIDFIKHLKEAGVGQLDEIQIERLGPCIQTQQAPPIFIPGPGFEGNHETFIPNYENKREYKDLIDISSSVSSSSSSSSLSSLSTSSTQDEMNGSRIILLGTLLPVCISLIILLLGILAFVWYRKNGRSCTDGLTSHTSIVNSGHSVVNLETEKMLTTITSPKKLTSNGRQSKNTKPDNMNSGNTSNGSDNTCLSPTKPMILINERPPFTPPDYNPGFTDSTDRLPMTHLSQSQIPLQNTNETIITGMMDNRQNQTKTSFNLRPNPYRNLPPAIETKPGMPSPASQIPYAPFRKIMTFPNSSTDHK</sequence>
<evidence type="ECO:0000313" key="4">
    <source>
        <dbReference type="WBParaSite" id="SMRG1_62720.1"/>
    </source>
</evidence>
<dbReference type="GO" id="GO:0043236">
    <property type="term" value="F:laminin binding"/>
    <property type="evidence" value="ECO:0007669"/>
    <property type="project" value="TreeGrafter"/>
</dbReference>
<dbReference type="GO" id="GO:0002009">
    <property type="term" value="P:morphogenesis of an epithelium"/>
    <property type="evidence" value="ECO:0007669"/>
    <property type="project" value="TreeGrafter"/>
</dbReference>
<dbReference type="WBParaSite" id="SMRG1_62720.1">
    <property type="protein sequence ID" value="SMRG1_62720.1"/>
    <property type="gene ID" value="SMRG1_62720"/>
</dbReference>
<dbReference type="Proteomes" id="UP000050790">
    <property type="component" value="Unassembled WGS sequence"/>
</dbReference>
<proteinExistence type="predicted"/>
<dbReference type="GO" id="GO:0016011">
    <property type="term" value="C:dystroglycan complex"/>
    <property type="evidence" value="ECO:0007669"/>
    <property type="project" value="TreeGrafter"/>
</dbReference>
<dbReference type="PANTHER" id="PTHR21559:SF21">
    <property type="entry name" value="DYSTROGLYCAN 1"/>
    <property type="match status" value="1"/>
</dbReference>
<dbReference type="SUPFAM" id="SSF49313">
    <property type="entry name" value="Cadherin-like"/>
    <property type="match status" value="1"/>
</dbReference>
<dbReference type="InterPro" id="IPR013783">
    <property type="entry name" value="Ig-like_fold"/>
</dbReference>
<evidence type="ECO:0000313" key="3">
    <source>
        <dbReference type="Proteomes" id="UP000050790"/>
    </source>
</evidence>
<reference evidence="4" key="1">
    <citation type="submission" date="2023-11" db="UniProtKB">
        <authorList>
            <consortium name="WormBaseParasite"/>
        </authorList>
    </citation>
    <scope>IDENTIFICATION</scope>
</reference>
<protein>
    <recommendedName>
        <fullName evidence="5">Dystroglycan</fullName>
    </recommendedName>
</protein>
<keyword evidence="2" id="KW-0812">Transmembrane</keyword>
<feature type="region of interest" description="Disordered" evidence="1">
    <location>
        <begin position="1584"/>
        <end position="1623"/>
    </location>
</feature>
<evidence type="ECO:0000256" key="1">
    <source>
        <dbReference type="SAM" id="MobiDB-lite"/>
    </source>
</evidence>
<dbReference type="GO" id="GO:0007411">
    <property type="term" value="P:axon guidance"/>
    <property type="evidence" value="ECO:0007669"/>
    <property type="project" value="TreeGrafter"/>
</dbReference>
<feature type="compositionally biased region" description="Polar residues" evidence="1">
    <location>
        <begin position="1584"/>
        <end position="1600"/>
    </location>
</feature>